<sequence length="26" mass="2769">MASPRVARVACRPPGTPLKSQCPRSC</sequence>
<dbReference type="EMBL" id="AB172245">
    <property type="protein sequence ID" value="BAE89307.1"/>
    <property type="molecule type" value="mRNA"/>
</dbReference>
<protein>
    <submittedName>
        <fullName evidence="1">Macaca fascicularis brain cDNA clone: QflA-17277, similar to human hypothetical protein MGC40397 (MGC40397), mRNA, RefSeq: NM_152318.1</fullName>
    </submittedName>
</protein>
<dbReference type="AlphaFoldDB" id="I7GBS5"/>
<name>I7GBS5_MACFA</name>
<reference evidence="1" key="1">
    <citation type="journal article" date="2007" name="PLoS Biol.">
        <title>Rate of evolution in brain-expressed genes in humans and other primates.</title>
        <authorList>
            <person name="Wang H.-Y."/>
            <person name="Chien H.-C."/>
            <person name="Osada N."/>
            <person name="Hashimoto K."/>
            <person name="Sugano S."/>
            <person name="Gojobori T."/>
            <person name="Chou C.-K."/>
            <person name="Tsai S.-F."/>
            <person name="Wu C.-I."/>
            <person name="Shen C.-K.J."/>
        </authorList>
    </citation>
    <scope>NUCLEOTIDE SEQUENCE</scope>
</reference>
<accession>I7GBS5</accession>
<evidence type="ECO:0000313" key="1">
    <source>
        <dbReference type="EMBL" id="BAE89307.1"/>
    </source>
</evidence>
<proteinExistence type="evidence at transcript level"/>
<organism evidence="1">
    <name type="scientific">Macaca fascicularis</name>
    <name type="common">Crab-eating macaque</name>
    <name type="synonym">Cynomolgus monkey</name>
    <dbReference type="NCBI Taxonomy" id="9541"/>
    <lineage>
        <taxon>Eukaryota</taxon>
        <taxon>Metazoa</taxon>
        <taxon>Chordata</taxon>
        <taxon>Craniata</taxon>
        <taxon>Vertebrata</taxon>
        <taxon>Euteleostomi</taxon>
        <taxon>Mammalia</taxon>
        <taxon>Eutheria</taxon>
        <taxon>Euarchontoglires</taxon>
        <taxon>Primates</taxon>
        <taxon>Haplorrhini</taxon>
        <taxon>Catarrhini</taxon>
        <taxon>Cercopithecidae</taxon>
        <taxon>Cercopithecinae</taxon>
        <taxon>Macaca</taxon>
    </lineage>
</organism>